<reference evidence="4" key="2">
    <citation type="submission" date="2012-11" db="EMBL/GenBank/DDBJ databases">
        <authorList>
            <person name="Kuo A."/>
            <person name="Curtis B.A."/>
            <person name="Tanifuji G."/>
            <person name="Burki F."/>
            <person name="Gruber A."/>
            <person name="Irimia M."/>
            <person name="Maruyama S."/>
            <person name="Arias M.C."/>
            <person name="Ball S.G."/>
            <person name="Gile G.H."/>
            <person name="Hirakawa Y."/>
            <person name="Hopkins J.F."/>
            <person name="Rensing S.A."/>
            <person name="Schmutz J."/>
            <person name="Symeonidi A."/>
            <person name="Elias M."/>
            <person name="Eveleigh R.J."/>
            <person name="Herman E.K."/>
            <person name="Klute M.J."/>
            <person name="Nakayama T."/>
            <person name="Obornik M."/>
            <person name="Reyes-Prieto A."/>
            <person name="Armbrust E.V."/>
            <person name="Aves S.J."/>
            <person name="Beiko R.G."/>
            <person name="Coutinho P."/>
            <person name="Dacks J.B."/>
            <person name="Durnford D.G."/>
            <person name="Fast N.M."/>
            <person name="Green B.R."/>
            <person name="Grisdale C."/>
            <person name="Hempe F."/>
            <person name="Henrissat B."/>
            <person name="Hoppner M.P."/>
            <person name="Ishida K.-I."/>
            <person name="Kim E."/>
            <person name="Koreny L."/>
            <person name="Kroth P.G."/>
            <person name="Liu Y."/>
            <person name="Malik S.-B."/>
            <person name="Maier U.G."/>
            <person name="McRose D."/>
            <person name="Mock T."/>
            <person name="Neilson J.A."/>
            <person name="Onodera N.T."/>
            <person name="Poole A.M."/>
            <person name="Pritham E.J."/>
            <person name="Richards T.A."/>
            <person name="Rocap G."/>
            <person name="Roy S.W."/>
            <person name="Sarai C."/>
            <person name="Schaack S."/>
            <person name="Shirato S."/>
            <person name="Slamovits C.H."/>
            <person name="Spencer D.F."/>
            <person name="Suzuki S."/>
            <person name="Worden A.Z."/>
            <person name="Zauner S."/>
            <person name="Barry K."/>
            <person name="Bell C."/>
            <person name="Bharti A.K."/>
            <person name="Crow J.A."/>
            <person name="Grimwood J."/>
            <person name="Kramer R."/>
            <person name="Lindquist E."/>
            <person name="Lucas S."/>
            <person name="Salamov A."/>
            <person name="McFadden G.I."/>
            <person name="Lane C.E."/>
            <person name="Keeling P.J."/>
            <person name="Gray M.W."/>
            <person name="Grigoriev I.V."/>
            <person name="Archibald J.M."/>
        </authorList>
    </citation>
    <scope>NUCLEOTIDE SEQUENCE</scope>
    <source>
        <strain evidence="4">CCMP2712</strain>
    </source>
</reference>
<evidence type="ECO:0000313" key="2">
    <source>
        <dbReference type="EMBL" id="EKX49176.1"/>
    </source>
</evidence>
<reference evidence="3" key="3">
    <citation type="submission" date="2016-03" db="UniProtKB">
        <authorList>
            <consortium name="EnsemblProtists"/>
        </authorList>
    </citation>
    <scope>IDENTIFICATION</scope>
</reference>
<proteinExistence type="predicted"/>
<protein>
    <submittedName>
        <fullName evidence="2 3">Uncharacterized protein</fullName>
    </submittedName>
</protein>
<sequence>MFLPIHAKEPSLKKRRTSHSIKLSGSSLDYIETLASKAKCVFGRRSKRCGEPDVTSFLKGLGKDGTKSIPLVNPSFHDVWEEVRAILNLPADLNPKFFSEITDLEARLQFIKKFQEYASPVLDLLMQIVVSIFDLLGKTHEEHLKFLAYLFIDVDTLLEEAKAAKVNLDCNGTPENGAPQNDSCNRADENVTRNCQNLSGNGSSEILHDNAEKENDCVNGNKENAGNNGSGSKTFKGRSTKTNKYSPEKIMVGLVKNRMFRDCITTQIRTNLHVQRKLKYIASAFLPDVHEAGCLLLKANLSKQSYNVLYRTLGRTKRLVVSMKKIGRARVMKKRWLKDALKAFKTDQGSYGTDLLSSLKMQVKKKGFHKKKRIIVIFNTDATVLAKSSGCDTKHTEITYTIIIPRDECDPDEWNEIEACIRSAFDAATLMILPVGDNAKNMRFNFWEPYEPKILDLMQNGLRIGDDVIDVEVMFRADLAGHYGLLEFGGVSDASGKFCIHCDETKEAKKAGRFIVLKQKKEEESITLRQFCKRYKLLPSDIELLNKMLNCLAETSDMTQSGFMDPADVGEDVFQTFFEPWNQEALRTCFQHPDSLIPDGVVLPCLHFCQILRECSRLKDANLRTINFIYCMLHMKLRFVNLLVNYIYELAANQSQVSAVNRILQSFHVNMEMKAKDQQRQLNGKMCKRFLKAFPDLIALLVPDEDTREQWKVAMDQWTHVHDVLSCQHYDKISKSDAEELPTQIRSFCVKMINLVGDAKRLQSFYFHSMMIGHIGEQFEYLYKEYGIPLGLLSLSAIEKRHETLGRRCFKKAIPEINLFTSGKSTSILQPDTSKEDSKGARAFYTLFNLLLHSFEGCDEKDQGDAVVMQDLQSAVAELFDDEDMNDL</sequence>
<dbReference type="EMBL" id="JH992983">
    <property type="protein sequence ID" value="EKX49176.1"/>
    <property type="molecule type" value="Genomic_DNA"/>
</dbReference>
<evidence type="ECO:0000313" key="3">
    <source>
        <dbReference type="EnsemblProtists" id="EKX49176"/>
    </source>
</evidence>
<dbReference type="HOGENOM" id="CLU_345296_0_0_1"/>
<dbReference type="GeneID" id="17305847"/>
<evidence type="ECO:0000313" key="4">
    <source>
        <dbReference type="Proteomes" id="UP000011087"/>
    </source>
</evidence>
<name>L1JKY3_GUITC</name>
<dbReference type="RefSeq" id="XP_005836156.1">
    <property type="nucleotide sequence ID" value="XM_005836099.1"/>
</dbReference>
<dbReference type="AlphaFoldDB" id="L1JKY3"/>
<dbReference type="KEGG" id="gtt:GUITHDRAFT_162260"/>
<accession>L1JKY3</accession>
<feature type="region of interest" description="Disordered" evidence="1">
    <location>
        <begin position="215"/>
        <end position="241"/>
    </location>
</feature>
<keyword evidence="4" id="KW-1185">Reference proteome</keyword>
<feature type="compositionally biased region" description="Polar residues" evidence="1">
    <location>
        <begin position="221"/>
        <end position="233"/>
    </location>
</feature>
<dbReference type="EnsemblProtists" id="EKX49176">
    <property type="protein sequence ID" value="EKX49176"/>
    <property type="gene ID" value="GUITHDRAFT_162260"/>
</dbReference>
<dbReference type="PaxDb" id="55529-EKX49176"/>
<organism evidence="2">
    <name type="scientific">Guillardia theta (strain CCMP2712)</name>
    <name type="common">Cryptophyte</name>
    <dbReference type="NCBI Taxonomy" id="905079"/>
    <lineage>
        <taxon>Eukaryota</taxon>
        <taxon>Cryptophyceae</taxon>
        <taxon>Pyrenomonadales</taxon>
        <taxon>Geminigeraceae</taxon>
        <taxon>Guillardia</taxon>
    </lineage>
</organism>
<gene>
    <name evidence="2" type="ORF">GUITHDRAFT_162260</name>
</gene>
<dbReference type="Proteomes" id="UP000011087">
    <property type="component" value="Unassembled WGS sequence"/>
</dbReference>
<evidence type="ECO:0000256" key="1">
    <source>
        <dbReference type="SAM" id="MobiDB-lite"/>
    </source>
</evidence>
<reference evidence="2 4" key="1">
    <citation type="journal article" date="2012" name="Nature">
        <title>Algal genomes reveal evolutionary mosaicism and the fate of nucleomorphs.</title>
        <authorList>
            <consortium name="DOE Joint Genome Institute"/>
            <person name="Curtis B.A."/>
            <person name="Tanifuji G."/>
            <person name="Burki F."/>
            <person name="Gruber A."/>
            <person name="Irimia M."/>
            <person name="Maruyama S."/>
            <person name="Arias M.C."/>
            <person name="Ball S.G."/>
            <person name="Gile G.H."/>
            <person name="Hirakawa Y."/>
            <person name="Hopkins J.F."/>
            <person name="Kuo A."/>
            <person name="Rensing S.A."/>
            <person name="Schmutz J."/>
            <person name="Symeonidi A."/>
            <person name="Elias M."/>
            <person name="Eveleigh R.J."/>
            <person name="Herman E.K."/>
            <person name="Klute M.J."/>
            <person name="Nakayama T."/>
            <person name="Obornik M."/>
            <person name="Reyes-Prieto A."/>
            <person name="Armbrust E.V."/>
            <person name="Aves S.J."/>
            <person name="Beiko R.G."/>
            <person name="Coutinho P."/>
            <person name="Dacks J.B."/>
            <person name="Durnford D.G."/>
            <person name="Fast N.M."/>
            <person name="Green B.R."/>
            <person name="Grisdale C.J."/>
            <person name="Hempel F."/>
            <person name="Henrissat B."/>
            <person name="Hoppner M.P."/>
            <person name="Ishida K."/>
            <person name="Kim E."/>
            <person name="Koreny L."/>
            <person name="Kroth P.G."/>
            <person name="Liu Y."/>
            <person name="Malik S.B."/>
            <person name="Maier U.G."/>
            <person name="McRose D."/>
            <person name="Mock T."/>
            <person name="Neilson J.A."/>
            <person name="Onodera N.T."/>
            <person name="Poole A.M."/>
            <person name="Pritham E.J."/>
            <person name="Richards T.A."/>
            <person name="Rocap G."/>
            <person name="Roy S.W."/>
            <person name="Sarai C."/>
            <person name="Schaack S."/>
            <person name="Shirato S."/>
            <person name="Slamovits C.H."/>
            <person name="Spencer D.F."/>
            <person name="Suzuki S."/>
            <person name="Worden A.Z."/>
            <person name="Zauner S."/>
            <person name="Barry K."/>
            <person name="Bell C."/>
            <person name="Bharti A.K."/>
            <person name="Crow J.A."/>
            <person name="Grimwood J."/>
            <person name="Kramer R."/>
            <person name="Lindquist E."/>
            <person name="Lucas S."/>
            <person name="Salamov A."/>
            <person name="McFadden G.I."/>
            <person name="Lane C.E."/>
            <person name="Keeling P.J."/>
            <person name="Gray M.W."/>
            <person name="Grigoriev I.V."/>
            <person name="Archibald J.M."/>
        </authorList>
    </citation>
    <scope>NUCLEOTIDE SEQUENCE</scope>
    <source>
        <strain evidence="2 4">CCMP2712</strain>
    </source>
</reference>